<feature type="transmembrane region" description="Helical" evidence="1">
    <location>
        <begin position="98"/>
        <end position="122"/>
    </location>
</feature>
<dbReference type="OMA" id="NAARGDM"/>
<accession>A0A2V2VYJ6</accession>
<dbReference type="VEuPathDB" id="TriTrypDB:TcCL_NonESM05441"/>
<comment type="caution">
    <text evidence="2">The sequence shown here is derived from an EMBL/GenBank/DDBJ whole genome shotgun (WGS) entry which is preliminary data.</text>
</comment>
<dbReference type="AlphaFoldDB" id="A0A2V2VYJ6"/>
<dbReference type="VEuPathDB" id="TriTrypDB:BCY84_18634"/>
<organism evidence="2 5">
    <name type="scientific">Trypanosoma cruzi</name>
    <dbReference type="NCBI Taxonomy" id="5693"/>
    <lineage>
        <taxon>Eukaryota</taxon>
        <taxon>Discoba</taxon>
        <taxon>Euglenozoa</taxon>
        <taxon>Kinetoplastea</taxon>
        <taxon>Metakinetoplastina</taxon>
        <taxon>Trypanosomatida</taxon>
        <taxon>Trypanosomatidae</taxon>
        <taxon>Trypanosoma</taxon>
        <taxon>Schizotrypanum</taxon>
    </lineage>
</organism>
<dbReference type="EMBL" id="PRFC01000018">
    <property type="protein sequence ID" value="PWV17459.1"/>
    <property type="molecule type" value="Genomic_DNA"/>
</dbReference>
<dbReference type="Proteomes" id="UP000246121">
    <property type="component" value="Unassembled WGS sequence"/>
</dbReference>
<keyword evidence="1" id="KW-0812">Transmembrane</keyword>
<dbReference type="VEuPathDB" id="TriTrypDB:C3747_18g76"/>
<evidence type="ECO:0000313" key="2">
    <source>
        <dbReference type="EMBL" id="PWV01462.1"/>
    </source>
</evidence>
<dbReference type="VEuPathDB" id="TriTrypDB:Tc_MARK_4804"/>
<reference evidence="4 5" key="1">
    <citation type="journal article" date="2018" name="Microb. Genom.">
        <title>Expanding an expanded genome: long-read sequencing of Trypanosoma cruzi.</title>
        <authorList>
            <person name="Berna L."/>
            <person name="Rodriguez M."/>
            <person name="Chiribao M.L."/>
            <person name="Parodi-Talice A."/>
            <person name="Pita S."/>
            <person name="Rijo G."/>
            <person name="Alvarez-Valin F."/>
            <person name="Robello C."/>
        </authorList>
    </citation>
    <scope>NUCLEOTIDE SEQUENCE [LARGE SCALE GENOMIC DNA]</scope>
    <source>
        <strain evidence="2 5">Dm28c</strain>
        <strain evidence="3 4">TCC</strain>
    </source>
</reference>
<feature type="transmembrane region" description="Helical" evidence="1">
    <location>
        <begin position="46"/>
        <end position="63"/>
    </location>
</feature>
<dbReference type="VEuPathDB" id="TriTrypDB:C4B63_4g93"/>
<evidence type="ECO:0000313" key="4">
    <source>
        <dbReference type="Proteomes" id="UP000246078"/>
    </source>
</evidence>
<sequence>MNYHGTLLSPSAWPVFSRFRLYFVSVCATVAIAAVPVHAAEAVDRMNGIGMPILFLVMLLCILMKSRRILRAAFTVSCADTATCICFFASLINMLLSVFLFFTTAFNYGLVSTVLAYCMVFVATSGPLELHARWFLSLYMVWFLLLVGFPTGWGRGIIGATNSDDCVAFYSTYASTMCADGWLTFVKILACLNISITMLSLMLLIAVVLGVEDELLTFGLNDIYRGRNALETGLAREQAPPASYHRI</sequence>
<dbReference type="VEuPathDB" id="TriTrypDB:TcCLB.511285.80"/>
<evidence type="ECO:0000313" key="3">
    <source>
        <dbReference type="EMBL" id="PWV17459.1"/>
    </source>
</evidence>
<dbReference type="VEuPathDB" id="TriTrypDB:TcCLB.509649.40"/>
<gene>
    <name evidence="3" type="ORF">C3747_18g76</name>
    <name evidence="2" type="ORF">C4B63_4g93</name>
</gene>
<dbReference type="VEuPathDB" id="TriTrypDB:TcBrA4_0085320"/>
<dbReference type="VEuPathDB" id="TriTrypDB:TCSYLVIO_006096"/>
<dbReference type="EMBL" id="PRFA01000004">
    <property type="protein sequence ID" value="PWV01462.1"/>
    <property type="molecule type" value="Genomic_DNA"/>
</dbReference>
<keyword evidence="1" id="KW-0472">Membrane</keyword>
<name>A0A2V2VYJ6_TRYCR</name>
<protein>
    <submittedName>
        <fullName evidence="2">Uncharacterized protein</fullName>
    </submittedName>
</protein>
<proteinExistence type="predicted"/>
<feature type="transmembrane region" description="Helical" evidence="1">
    <location>
        <begin position="185"/>
        <end position="211"/>
    </location>
</feature>
<dbReference type="VEuPathDB" id="TriTrypDB:TcG_04208"/>
<evidence type="ECO:0000313" key="5">
    <source>
        <dbReference type="Proteomes" id="UP000246121"/>
    </source>
</evidence>
<feature type="transmembrane region" description="Helical" evidence="1">
    <location>
        <begin position="21"/>
        <end position="40"/>
    </location>
</feature>
<dbReference type="OrthoDB" id="250623at2759"/>
<keyword evidence="1" id="KW-1133">Transmembrane helix</keyword>
<feature type="transmembrane region" description="Helical" evidence="1">
    <location>
        <begin position="134"/>
        <end position="153"/>
    </location>
</feature>
<dbReference type="VEuPathDB" id="TriTrypDB:ECC02_001029"/>
<dbReference type="Proteomes" id="UP000246078">
    <property type="component" value="Unassembled WGS sequence"/>
</dbReference>
<evidence type="ECO:0000256" key="1">
    <source>
        <dbReference type="SAM" id="Phobius"/>
    </source>
</evidence>